<reference evidence="1" key="1">
    <citation type="submission" date="2013-11" db="EMBL/GenBank/DDBJ databases">
        <title>Genome sequence of the fusiform rust pathogen reveals effectors for host alternation and coevolution with pine.</title>
        <authorList>
            <consortium name="DOE Joint Genome Institute"/>
            <person name="Smith K."/>
            <person name="Pendleton A."/>
            <person name="Kubisiak T."/>
            <person name="Anderson C."/>
            <person name="Salamov A."/>
            <person name="Aerts A."/>
            <person name="Riley R."/>
            <person name="Clum A."/>
            <person name="Lindquist E."/>
            <person name="Ence D."/>
            <person name="Campbell M."/>
            <person name="Kronenberg Z."/>
            <person name="Feau N."/>
            <person name="Dhillon B."/>
            <person name="Hamelin R."/>
            <person name="Burleigh J."/>
            <person name="Smith J."/>
            <person name="Yandell M."/>
            <person name="Nelson C."/>
            <person name="Grigoriev I."/>
            <person name="Davis J."/>
        </authorList>
    </citation>
    <scope>NUCLEOTIDE SEQUENCE</scope>
    <source>
        <strain evidence="1">G11</strain>
    </source>
</reference>
<dbReference type="Proteomes" id="UP000886653">
    <property type="component" value="Unassembled WGS sequence"/>
</dbReference>
<keyword evidence="2" id="KW-1185">Reference proteome</keyword>
<gene>
    <name evidence="1" type="ORF">CROQUDRAFT_102194</name>
</gene>
<accession>A0A9P6N4X3</accession>
<protein>
    <submittedName>
        <fullName evidence="1">Uncharacterized protein</fullName>
    </submittedName>
</protein>
<name>A0A9P6N4X3_9BASI</name>
<sequence length="253" mass="26566">MDKRTQDMFGDGKYGQGAYSSYAKLQPKPEKHLSAPLYLETITAIQLDHELDAYFSCLSGSFAEACVYTTVGRPRSELPAALLQPSLPKLGALPSGANLPMIRILERAAFFCALFSLTASACLHLSTRSSATALVCSLLGKAHGSLNSPRLTLAGWNLPNGGSTTHSALIAGTHSAQGSQRPQTGHANMAGPFVPFSATLASKRALLVAAHLDWAILAVSRATPTSASLFRLLAEALSAETEPTAKDAGLDIS</sequence>
<evidence type="ECO:0000313" key="1">
    <source>
        <dbReference type="EMBL" id="KAG0139094.1"/>
    </source>
</evidence>
<proteinExistence type="predicted"/>
<organism evidence="1 2">
    <name type="scientific">Cronartium quercuum f. sp. fusiforme G11</name>
    <dbReference type="NCBI Taxonomy" id="708437"/>
    <lineage>
        <taxon>Eukaryota</taxon>
        <taxon>Fungi</taxon>
        <taxon>Dikarya</taxon>
        <taxon>Basidiomycota</taxon>
        <taxon>Pucciniomycotina</taxon>
        <taxon>Pucciniomycetes</taxon>
        <taxon>Pucciniales</taxon>
        <taxon>Coleosporiaceae</taxon>
        <taxon>Cronartium</taxon>
    </lineage>
</organism>
<dbReference type="EMBL" id="MU167822">
    <property type="protein sequence ID" value="KAG0139094.1"/>
    <property type="molecule type" value="Genomic_DNA"/>
</dbReference>
<evidence type="ECO:0000313" key="2">
    <source>
        <dbReference type="Proteomes" id="UP000886653"/>
    </source>
</evidence>
<dbReference type="AlphaFoldDB" id="A0A9P6N4X3"/>
<comment type="caution">
    <text evidence="1">The sequence shown here is derived from an EMBL/GenBank/DDBJ whole genome shotgun (WGS) entry which is preliminary data.</text>
</comment>